<feature type="domain" description="Cell wall hydrolase SleB" evidence="3">
    <location>
        <begin position="130"/>
        <end position="232"/>
    </location>
</feature>
<dbReference type="Gene3D" id="1.10.10.2520">
    <property type="entry name" value="Cell wall hydrolase SleB, domain 1"/>
    <property type="match status" value="1"/>
</dbReference>
<protein>
    <submittedName>
        <fullName evidence="4">Cell wall hydrolase</fullName>
    </submittedName>
</protein>
<dbReference type="InterPro" id="IPR011105">
    <property type="entry name" value="Cell_wall_hydrolase_SleB"/>
</dbReference>
<dbReference type="AlphaFoldDB" id="A0A975K793"/>
<feature type="signal peptide" evidence="2">
    <location>
        <begin position="1"/>
        <end position="23"/>
    </location>
</feature>
<evidence type="ECO:0000256" key="2">
    <source>
        <dbReference type="SAM" id="SignalP"/>
    </source>
</evidence>
<reference evidence="4" key="1">
    <citation type="submission" date="2021-04" db="EMBL/GenBank/DDBJ databases">
        <title>Isolation of p-tert-butylphenol degrading bacteria Sphingobium phenoxybenzoativorans Tas13 from active sludge.</title>
        <authorList>
            <person name="Li Y."/>
        </authorList>
    </citation>
    <scope>NUCLEOTIDE SEQUENCE</scope>
    <source>
        <strain evidence="4">Tas13</strain>
    </source>
</reference>
<dbReference type="KEGG" id="spph:KFK14_00995"/>
<feature type="chain" id="PRO_5037977055" evidence="2">
    <location>
        <begin position="24"/>
        <end position="233"/>
    </location>
</feature>
<evidence type="ECO:0000256" key="1">
    <source>
        <dbReference type="SAM" id="MobiDB-lite"/>
    </source>
</evidence>
<evidence type="ECO:0000313" key="4">
    <source>
        <dbReference type="EMBL" id="QUT06105.1"/>
    </source>
</evidence>
<gene>
    <name evidence="4" type="ORF">KFK14_00995</name>
</gene>
<keyword evidence="5" id="KW-1185">Reference proteome</keyword>
<keyword evidence="4" id="KW-0378">Hydrolase</keyword>
<dbReference type="GO" id="GO:0016787">
    <property type="term" value="F:hydrolase activity"/>
    <property type="evidence" value="ECO:0007669"/>
    <property type="project" value="UniProtKB-KW"/>
</dbReference>
<sequence>MSFPLRVATLAAFAMTAIAAAMASDASFAGAAGASSDSIPAAIRTPQDAPLSNSSGDNTGKPGVTFAAPGEIVQPLASDAAPAPATAADAASAVSAPSSLAALVTEQGAPEELTEQMQCLAGAVYFESKGESLAGQLAVARVIINRVKSGRFADSLCGVVYQPGQFSFVRGRAMPAIATAGRAWREAVAISQIAIEDSWNSLAEGALFFHARRVSPGWGKAKVALIDNHVFYR</sequence>
<organism evidence="4 5">
    <name type="scientific">Sphingobium phenoxybenzoativorans</name>
    <dbReference type="NCBI Taxonomy" id="1592790"/>
    <lineage>
        <taxon>Bacteria</taxon>
        <taxon>Pseudomonadati</taxon>
        <taxon>Pseudomonadota</taxon>
        <taxon>Alphaproteobacteria</taxon>
        <taxon>Sphingomonadales</taxon>
        <taxon>Sphingomonadaceae</taxon>
        <taxon>Sphingobium</taxon>
    </lineage>
</organism>
<evidence type="ECO:0000259" key="3">
    <source>
        <dbReference type="Pfam" id="PF07486"/>
    </source>
</evidence>
<dbReference type="InterPro" id="IPR042047">
    <property type="entry name" value="SleB_dom1"/>
</dbReference>
<dbReference type="Proteomes" id="UP000681425">
    <property type="component" value="Chromosome"/>
</dbReference>
<accession>A0A975K793</accession>
<dbReference type="RefSeq" id="WP_212609558.1">
    <property type="nucleotide sequence ID" value="NZ_CP073910.1"/>
</dbReference>
<proteinExistence type="predicted"/>
<evidence type="ECO:0000313" key="5">
    <source>
        <dbReference type="Proteomes" id="UP000681425"/>
    </source>
</evidence>
<keyword evidence="2" id="KW-0732">Signal</keyword>
<dbReference type="EMBL" id="CP073910">
    <property type="protein sequence ID" value="QUT06105.1"/>
    <property type="molecule type" value="Genomic_DNA"/>
</dbReference>
<dbReference type="Pfam" id="PF07486">
    <property type="entry name" value="Hydrolase_2"/>
    <property type="match status" value="1"/>
</dbReference>
<name>A0A975K793_9SPHN</name>
<feature type="region of interest" description="Disordered" evidence="1">
    <location>
        <begin position="44"/>
        <end position="65"/>
    </location>
</feature>